<evidence type="ECO:0000313" key="2">
    <source>
        <dbReference type="EMBL" id="QBY44737.1"/>
    </source>
</evidence>
<reference evidence="3" key="2">
    <citation type="submission" date="2023-04" db="EMBL/GenBank/DDBJ databases">
        <title>Genome dynamics across the evolutionary transition to endosymbiosis.</title>
        <authorList>
            <person name="Siozios S."/>
            <person name="Nadal-Jimenez P."/>
            <person name="Azagi T."/>
            <person name="Sprong H."/>
            <person name="Frost C.L."/>
            <person name="Parratt S.R."/>
            <person name="Taylor G."/>
            <person name="Brettell L."/>
            <person name="Lew K.C."/>
            <person name="Croft L."/>
            <person name="King K.C."/>
            <person name="Brockhurst M.A."/>
            <person name="Hypsa V."/>
            <person name="Novakova E."/>
            <person name="Darby A.C."/>
            <person name="Hurst G.D.D."/>
        </authorList>
    </citation>
    <scope>NUCLEOTIDE SEQUENCE</scope>
    <source>
        <strain evidence="3">ANv_CAN</strain>
    </source>
</reference>
<keyword evidence="5" id="KW-1185">Reference proteome</keyword>
<gene>
    <name evidence="2" type="ORF">ArsFIN_33230</name>
    <name evidence="3" type="ORF">QE258_15420</name>
</gene>
<keyword evidence="1" id="KW-1133">Transmembrane helix</keyword>
<dbReference type="EMBL" id="CP038613">
    <property type="protein sequence ID" value="QBY44737.1"/>
    <property type="molecule type" value="Genomic_DNA"/>
</dbReference>
<dbReference type="AlphaFoldDB" id="A0A4P7KWP0"/>
<dbReference type="Proteomes" id="UP000295134">
    <property type="component" value="Chromosome"/>
</dbReference>
<evidence type="ECO:0000313" key="5">
    <source>
        <dbReference type="Proteomes" id="UP001177592"/>
    </source>
</evidence>
<name>A0A4P7KWP0_9GAMM</name>
<reference evidence="2 4" key="1">
    <citation type="submission" date="2019-03" db="EMBL/GenBank/DDBJ databases">
        <title>Long-read sequencing reveals hyperdense prophage content in a complex bacterial symbiont genome.</title>
        <authorList>
            <person name="Frost C.L."/>
            <person name="Siozios S."/>
            <person name="Nadal-Jimenez P."/>
            <person name="Brockhurst M.A."/>
            <person name="King K.C."/>
            <person name="Darby A.C."/>
            <person name="Hurst G.D.D."/>
        </authorList>
    </citation>
    <scope>NUCLEOTIDE SEQUENCE [LARGE SCALE GENOMIC DNA]</scope>
    <source>
        <strain evidence="2 4">FIN</strain>
    </source>
</reference>
<dbReference type="Proteomes" id="UP001177592">
    <property type="component" value="Chromosome"/>
</dbReference>
<accession>A0A4P7KWP0</accession>
<organism evidence="2 4">
    <name type="scientific">Arsenophonus nasoniae</name>
    <name type="common">son-killer infecting Nasonia vitripennis</name>
    <dbReference type="NCBI Taxonomy" id="638"/>
    <lineage>
        <taxon>Bacteria</taxon>
        <taxon>Pseudomonadati</taxon>
        <taxon>Pseudomonadota</taxon>
        <taxon>Gammaproteobacteria</taxon>
        <taxon>Enterobacterales</taxon>
        <taxon>Morganellaceae</taxon>
        <taxon>Arsenophonus</taxon>
    </lineage>
</organism>
<dbReference type="RefSeq" id="WP_135677965.1">
    <property type="nucleotide sequence ID" value="NZ_CP038613.1"/>
</dbReference>
<protein>
    <submittedName>
        <fullName evidence="2">Uncharacterized protein</fullName>
    </submittedName>
</protein>
<evidence type="ECO:0000256" key="1">
    <source>
        <dbReference type="SAM" id="Phobius"/>
    </source>
</evidence>
<feature type="transmembrane region" description="Helical" evidence="1">
    <location>
        <begin position="33"/>
        <end position="55"/>
    </location>
</feature>
<dbReference type="KEGG" id="ans:ArsFIN_33230"/>
<proteinExistence type="predicted"/>
<evidence type="ECO:0000313" key="3">
    <source>
        <dbReference type="EMBL" id="WGM04959.1"/>
    </source>
</evidence>
<keyword evidence="1" id="KW-0812">Transmembrane</keyword>
<sequence length="86" mass="9747">MKKIIDSVKETWVHCILSMLIFSGVVFKNNPFFNVGVALVWCFIVLAVAMSTLNINFVKILNLSRGEAREGFINYAKRIRLCPLIA</sequence>
<evidence type="ECO:0000313" key="4">
    <source>
        <dbReference type="Proteomes" id="UP000295134"/>
    </source>
</evidence>
<keyword evidence="1" id="KW-0472">Membrane</keyword>
<dbReference type="GeneID" id="96878272"/>
<feature type="transmembrane region" description="Helical" evidence="1">
    <location>
        <begin position="12"/>
        <end position="27"/>
    </location>
</feature>
<dbReference type="EMBL" id="CP123523">
    <property type="protein sequence ID" value="WGM04959.1"/>
    <property type="molecule type" value="Genomic_DNA"/>
</dbReference>